<dbReference type="InterPro" id="IPR009057">
    <property type="entry name" value="Homeodomain-like_sf"/>
</dbReference>
<feature type="domain" description="Transposase IS30-like HTH" evidence="2">
    <location>
        <begin position="6"/>
        <end position="39"/>
    </location>
</feature>
<reference evidence="3" key="1">
    <citation type="submission" date="2022-03" db="EMBL/GenBank/DDBJ databases">
        <authorList>
            <person name="Tunstrom K."/>
        </authorList>
    </citation>
    <scope>NUCLEOTIDE SEQUENCE</scope>
</reference>
<name>A0AAU9TPX8_EUPED</name>
<gene>
    <name evidence="3" type="ORF">EEDITHA_LOCUS4165</name>
</gene>
<accession>A0AAU9TPX8</accession>
<evidence type="ECO:0000313" key="4">
    <source>
        <dbReference type="Proteomes" id="UP001153954"/>
    </source>
</evidence>
<dbReference type="AlphaFoldDB" id="A0AAU9TPX8"/>
<comment type="caution">
    <text evidence="3">The sequence shown here is derived from an EMBL/GenBank/DDBJ whole genome shotgun (WGS) entry which is preliminary data.</text>
</comment>
<evidence type="ECO:0000313" key="3">
    <source>
        <dbReference type="EMBL" id="CAH2087963.1"/>
    </source>
</evidence>
<dbReference type="InterPro" id="IPR025246">
    <property type="entry name" value="IS30-like_HTH"/>
</dbReference>
<dbReference type="SUPFAM" id="SSF46689">
    <property type="entry name" value="Homeodomain-like"/>
    <property type="match status" value="1"/>
</dbReference>
<sequence>MGRLKMLDQEEIIKIETLQEERYSLRIIARRLGRSHHVIINYLGDPENYGKRCKGRTKRATTERERQRILCEALNSSLTAGQIALKVETKASVRTVQRIINQCSSLKRLQFKKRPALSHRHYSLR</sequence>
<dbReference type="EMBL" id="CAKOGL010000007">
    <property type="protein sequence ID" value="CAH2087963.1"/>
    <property type="molecule type" value="Genomic_DNA"/>
</dbReference>
<organism evidence="3 4">
    <name type="scientific">Euphydryas editha</name>
    <name type="common">Edith's checkerspot</name>
    <dbReference type="NCBI Taxonomy" id="104508"/>
    <lineage>
        <taxon>Eukaryota</taxon>
        <taxon>Metazoa</taxon>
        <taxon>Ecdysozoa</taxon>
        <taxon>Arthropoda</taxon>
        <taxon>Hexapoda</taxon>
        <taxon>Insecta</taxon>
        <taxon>Pterygota</taxon>
        <taxon>Neoptera</taxon>
        <taxon>Endopterygota</taxon>
        <taxon>Lepidoptera</taxon>
        <taxon>Glossata</taxon>
        <taxon>Ditrysia</taxon>
        <taxon>Papilionoidea</taxon>
        <taxon>Nymphalidae</taxon>
        <taxon>Nymphalinae</taxon>
        <taxon>Euphydryas</taxon>
    </lineage>
</organism>
<proteinExistence type="predicted"/>
<keyword evidence="4" id="KW-1185">Reference proteome</keyword>
<dbReference type="Pfam" id="PF13936">
    <property type="entry name" value="HTH_38"/>
    <property type="match status" value="1"/>
</dbReference>
<dbReference type="Gene3D" id="1.10.10.60">
    <property type="entry name" value="Homeodomain-like"/>
    <property type="match status" value="1"/>
</dbReference>
<dbReference type="GO" id="GO:0005634">
    <property type="term" value="C:nucleus"/>
    <property type="evidence" value="ECO:0007669"/>
    <property type="project" value="UniProtKB-SubCell"/>
</dbReference>
<protein>
    <recommendedName>
        <fullName evidence="2">Transposase IS30-like HTH domain-containing protein</fullName>
    </recommendedName>
</protein>
<dbReference type="Proteomes" id="UP001153954">
    <property type="component" value="Unassembled WGS sequence"/>
</dbReference>
<evidence type="ECO:0000256" key="1">
    <source>
        <dbReference type="ARBA" id="ARBA00004123"/>
    </source>
</evidence>
<comment type="subcellular location">
    <subcellularLocation>
        <location evidence="1">Nucleus</location>
    </subcellularLocation>
</comment>
<evidence type="ECO:0000259" key="2">
    <source>
        <dbReference type="Pfam" id="PF13936"/>
    </source>
</evidence>